<dbReference type="Proteomes" id="UP000606991">
    <property type="component" value="Unassembled WGS sequence"/>
</dbReference>
<dbReference type="RefSeq" id="WP_337309647.1">
    <property type="nucleotide sequence ID" value="NZ_JAEKNS010000040.1"/>
</dbReference>
<dbReference type="GO" id="GO:0007165">
    <property type="term" value="P:signal transduction"/>
    <property type="evidence" value="ECO:0007669"/>
    <property type="project" value="TreeGrafter"/>
</dbReference>
<dbReference type="SMART" id="SM00245">
    <property type="entry name" value="TSPc"/>
    <property type="match status" value="1"/>
</dbReference>
<feature type="compositionally biased region" description="Low complexity" evidence="5">
    <location>
        <begin position="1"/>
        <end position="14"/>
    </location>
</feature>
<evidence type="ECO:0000313" key="7">
    <source>
        <dbReference type="EMBL" id="MBJ7593908.1"/>
    </source>
</evidence>
<dbReference type="GO" id="GO:0008236">
    <property type="term" value="F:serine-type peptidase activity"/>
    <property type="evidence" value="ECO:0007669"/>
    <property type="project" value="UniProtKB-KW"/>
</dbReference>
<evidence type="ECO:0000256" key="1">
    <source>
        <dbReference type="ARBA" id="ARBA00009179"/>
    </source>
</evidence>
<dbReference type="GO" id="GO:0004175">
    <property type="term" value="F:endopeptidase activity"/>
    <property type="evidence" value="ECO:0007669"/>
    <property type="project" value="TreeGrafter"/>
</dbReference>
<evidence type="ECO:0000256" key="5">
    <source>
        <dbReference type="SAM" id="MobiDB-lite"/>
    </source>
</evidence>
<proteinExistence type="inferred from homology"/>
<dbReference type="Pfam" id="PF03572">
    <property type="entry name" value="Peptidase_S41"/>
    <property type="match status" value="1"/>
</dbReference>
<dbReference type="GO" id="GO:0006508">
    <property type="term" value="P:proteolysis"/>
    <property type="evidence" value="ECO:0007669"/>
    <property type="project" value="UniProtKB-KW"/>
</dbReference>
<evidence type="ECO:0000256" key="4">
    <source>
        <dbReference type="ARBA" id="ARBA00022825"/>
    </source>
</evidence>
<dbReference type="Gene3D" id="3.90.226.10">
    <property type="entry name" value="2-enoyl-CoA Hydratase, Chain A, domain 1"/>
    <property type="match status" value="1"/>
</dbReference>
<dbReference type="SUPFAM" id="SSF50156">
    <property type="entry name" value="PDZ domain-like"/>
    <property type="match status" value="1"/>
</dbReference>
<feature type="region of interest" description="Disordered" evidence="5">
    <location>
        <begin position="1"/>
        <end position="20"/>
    </location>
</feature>
<evidence type="ECO:0000256" key="2">
    <source>
        <dbReference type="ARBA" id="ARBA00022670"/>
    </source>
</evidence>
<accession>A0A934JZ13</accession>
<gene>
    <name evidence="7" type="ORF">JF886_03450</name>
</gene>
<dbReference type="InterPro" id="IPR004447">
    <property type="entry name" value="Peptidase_S41A"/>
</dbReference>
<keyword evidence="4" id="KW-0720">Serine protease</keyword>
<dbReference type="InterPro" id="IPR036034">
    <property type="entry name" value="PDZ_sf"/>
</dbReference>
<dbReference type="AlphaFoldDB" id="A0A934JZ13"/>
<evidence type="ECO:0000259" key="6">
    <source>
        <dbReference type="PROSITE" id="PS50106"/>
    </source>
</evidence>
<name>A0A934JZ13_9BACT</name>
<dbReference type="PANTHER" id="PTHR32060">
    <property type="entry name" value="TAIL-SPECIFIC PROTEASE"/>
    <property type="match status" value="1"/>
</dbReference>
<dbReference type="PROSITE" id="PS50106">
    <property type="entry name" value="PDZ"/>
    <property type="match status" value="1"/>
</dbReference>
<dbReference type="CDD" id="cd07560">
    <property type="entry name" value="Peptidase_S41_CPP"/>
    <property type="match status" value="1"/>
</dbReference>
<dbReference type="Gene3D" id="3.30.750.44">
    <property type="match status" value="1"/>
</dbReference>
<dbReference type="InterPro" id="IPR041489">
    <property type="entry name" value="PDZ_6"/>
</dbReference>
<comment type="similarity">
    <text evidence="1">Belongs to the peptidase S41A family.</text>
</comment>
<sequence>MSAPPGAGSVPGAPDEWSDEHRALRRRFPRPPATVLSTLGVVAACYLTALLAVNLSTSSYASFINRIFPHIGAGASIDQTSIAAEWQAIQQNYVIRGVPPAQGTLGAEQGMVQVLHDSYNDRFSAYLSAAQYQELNSTLGGRRDGSIGIGVEPRCAGGTLCVTGDAPDRAVIENVLVGQPADRAGVHRGDELIAVAGITLASLGSDETTRITKAAALVRGAVSSTVRLTVMRGGARLTLAATRANLQIPSVYSKLIGHVLYVQVTGFDSDTGSVARTQLQQGIAGGATSIILDLRQNGGGYVSAAQSLVSEFVQPTATHKNVVVRRGRLSANGSPSSAEEVSNDTIQAGGVALAQPMAVLVDGDSASAAEITAAALHDYKRATVVGEKTFGKGSVQVDFPLPDGADLHLTVERWYGPNGESIEGSGITPDRIVSLPGPDARFQLQAQSPPPSGDAQLQAALTVLGA</sequence>
<reference evidence="7 8" key="1">
    <citation type="submission" date="2020-10" db="EMBL/GenBank/DDBJ databases">
        <title>Ca. Dormibacterota MAGs.</title>
        <authorList>
            <person name="Montgomery K."/>
        </authorList>
    </citation>
    <scope>NUCLEOTIDE SEQUENCE [LARGE SCALE GENOMIC DNA]</scope>
    <source>
        <strain evidence="7">SC8812_S17_18</strain>
    </source>
</reference>
<dbReference type="EMBL" id="JAEKNS010000040">
    <property type="protein sequence ID" value="MBJ7593908.1"/>
    <property type="molecule type" value="Genomic_DNA"/>
</dbReference>
<dbReference type="SMART" id="SM00228">
    <property type="entry name" value="PDZ"/>
    <property type="match status" value="1"/>
</dbReference>
<dbReference type="GO" id="GO:0030288">
    <property type="term" value="C:outer membrane-bounded periplasmic space"/>
    <property type="evidence" value="ECO:0007669"/>
    <property type="project" value="TreeGrafter"/>
</dbReference>
<dbReference type="Gene3D" id="2.30.42.10">
    <property type="match status" value="1"/>
</dbReference>
<dbReference type="Pfam" id="PF17820">
    <property type="entry name" value="PDZ_6"/>
    <property type="match status" value="1"/>
</dbReference>
<dbReference type="InterPro" id="IPR005151">
    <property type="entry name" value="Tail-specific_protease"/>
</dbReference>
<protein>
    <submittedName>
        <fullName evidence="7">PDZ domain-containing protein</fullName>
    </submittedName>
</protein>
<evidence type="ECO:0000256" key="3">
    <source>
        <dbReference type="ARBA" id="ARBA00022801"/>
    </source>
</evidence>
<keyword evidence="3" id="KW-0378">Hydrolase</keyword>
<dbReference type="InterPro" id="IPR001478">
    <property type="entry name" value="PDZ"/>
</dbReference>
<comment type="caution">
    <text evidence="7">The sequence shown here is derived from an EMBL/GenBank/DDBJ whole genome shotgun (WGS) entry which is preliminary data.</text>
</comment>
<keyword evidence="2" id="KW-0645">Protease</keyword>
<feature type="domain" description="PDZ" evidence="6">
    <location>
        <begin position="136"/>
        <end position="215"/>
    </location>
</feature>
<evidence type="ECO:0000313" key="8">
    <source>
        <dbReference type="Proteomes" id="UP000606991"/>
    </source>
</evidence>
<dbReference type="PANTHER" id="PTHR32060:SF30">
    <property type="entry name" value="CARBOXY-TERMINAL PROCESSING PROTEASE CTPA"/>
    <property type="match status" value="1"/>
</dbReference>
<organism evidence="7 8">
    <name type="scientific">Candidatus Aeolococcus gillhamiae</name>
    <dbReference type="NCBI Taxonomy" id="3127015"/>
    <lineage>
        <taxon>Bacteria</taxon>
        <taxon>Bacillati</taxon>
        <taxon>Candidatus Dormiibacterota</taxon>
        <taxon>Candidatus Dormibacteria</taxon>
        <taxon>Candidatus Aeolococcales</taxon>
        <taxon>Candidatus Aeolococcaceae</taxon>
        <taxon>Candidatus Aeolococcus</taxon>
    </lineage>
</organism>
<dbReference type="SUPFAM" id="SSF52096">
    <property type="entry name" value="ClpP/crotonase"/>
    <property type="match status" value="1"/>
</dbReference>
<dbReference type="InterPro" id="IPR029045">
    <property type="entry name" value="ClpP/crotonase-like_dom_sf"/>
</dbReference>